<dbReference type="GO" id="GO:0003723">
    <property type="term" value="F:RNA binding"/>
    <property type="evidence" value="ECO:0007669"/>
    <property type="project" value="UniProtKB-KW"/>
</dbReference>
<dbReference type="InterPro" id="IPR050188">
    <property type="entry name" value="RluA_PseudoU_synthase"/>
</dbReference>
<dbReference type="GO" id="GO:0120159">
    <property type="term" value="F:rRNA pseudouridine synthase activity"/>
    <property type="evidence" value="ECO:0007669"/>
    <property type="project" value="UniProtKB-ARBA"/>
</dbReference>
<dbReference type="AlphaFoldDB" id="A0A2H0A770"/>
<dbReference type="Gene3D" id="3.10.290.10">
    <property type="entry name" value="RNA-binding S4 domain"/>
    <property type="match status" value="1"/>
</dbReference>
<dbReference type="EC" id="5.4.99.-" evidence="5"/>
<reference evidence="7 8" key="1">
    <citation type="submission" date="2017-09" db="EMBL/GenBank/DDBJ databases">
        <title>Depth-based differentiation of microbial function through sediment-hosted aquifers and enrichment of novel symbionts in the deep terrestrial subsurface.</title>
        <authorList>
            <person name="Probst A.J."/>
            <person name="Ladd B."/>
            <person name="Jarett J.K."/>
            <person name="Geller-Mcgrath D.E."/>
            <person name="Sieber C.M."/>
            <person name="Emerson J.B."/>
            <person name="Anantharaman K."/>
            <person name="Thomas B.C."/>
            <person name="Malmstrom R."/>
            <person name="Stieglmeier M."/>
            <person name="Klingl A."/>
            <person name="Woyke T."/>
            <person name="Ryan C.M."/>
            <person name="Banfield J.F."/>
        </authorList>
    </citation>
    <scope>NUCLEOTIDE SEQUENCE [LARGE SCALE GENOMIC DNA]</scope>
    <source>
        <strain evidence="7">CG23_combo_of_CG06-09_8_20_14_all_40_23</strain>
    </source>
</reference>
<dbReference type="SMART" id="SM00363">
    <property type="entry name" value="S4"/>
    <property type="match status" value="1"/>
</dbReference>
<name>A0A2H0A770_9BACT</name>
<sequence length="318" mass="35825">MEKQCNGGIVKIFIPDNNANQRIDTFLASYLKVSRAFVQGVIDEGRVTRKTLHGNIPTKANYKIKKGDCLIVELPEEKESSIVPENLPIDIIYEDSQIIVVNKPAGMITHPTHKITTNTLVNALLAHTNLCQIGLPLRPGIVHRLDKETTGVMVVAKTDKAYWHLAGQFHDRKIFKEYLAIVHGCVKKDEATIDEPIGRPKDGGTGMQIRGRLSRPAITNYHVEKRINQEYTLLRVRIYTGRTHQIRVHLKFIGYPIVGDKRYCPSKPSARGATPFPRQALHAHILGISHPETGEYMQFIAPLPEDMRVFMKINGDKS</sequence>
<accession>A0A2H0A770</accession>
<comment type="catalytic activity">
    <reaction evidence="5">
        <text>a uridine in RNA = a pseudouridine in RNA</text>
        <dbReference type="Rhea" id="RHEA:48348"/>
        <dbReference type="Rhea" id="RHEA-COMP:12068"/>
        <dbReference type="Rhea" id="RHEA-COMP:12069"/>
        <dbReference type="ChEBI" id="CHEBI:65314"/>
        <dbReference type="ChEBI" id="CHEBI:65315"/>
    </reaction>
</comment>
<dbReference type="InterPro" id="IPR036986">
    <property type="entry name" value="S4_RNA-bd_sf"/>
</dbReference>
<dbReference type="EMBL" id="PCSH01000071">
    <property type="protein sequence ID" value="PIP41292.1"/>
    <property type="molecule type" value="Genomic_DNA"/>
</dbReference>
<organism evidence="7 8">
    <name type="scientific">Candidatus Desantisbacteria bacterium CG23_combo_of_CG06-09_8_20_14_all_40_23</name>
    <dbReference type="NCBI Taxonomy" id="1974550"/>
    <lineage>
        <taxon>Bacteria</taxon>
        <taxon>Candidatus Desantisiibacteriota</taxon>
    </lineage>
</organism>
<dbReference type="PANTHER" id="PTHR21600">
    <property type="entry name" value="MITOCHONDRIAL RNA PSEUDOURIDINE SYNTHASE"/>
    <property type="match status" value="1"/>
</dbReference>
<evidence type="ECO:0000313" key="7">
    <source>
        <dbReference type="EMBL" id="PIP41292.1"/>
    </source>
</evidence>
<dbReference type="InterPro" id="IPR006145">
    <property type="entry name" value="PsdUridine_synth_RsuA/RluA"/>
</dbReference>
<keyword evidence="4" id="KW-0694">RNA-binding</keyword>
<dbReference type="InterPro" id="IPR006224">
    <property type="entry name" value="PsdUridine_synth_RluA-like_CS"/>
</dbReference>
<evidence type="ECO:0000256" key="2">
    <source>
        <dbReference type="ARBA" id="ARBA00023235"/>
    </source>
</evidence>
<comment type="similarity">
    <text evidence="1 5">Belongs to the pseudouridine synthase RluA family.</text>
</comment>
<comment type="function">
    <text evidence="5">Responsible for synthesis of pseudouridine from uracil.</text>
</comment>
<comment type="caution">
    <text evidence="7">The sequence shown here is derived from an EMBL/GenBank/DDBJ whole genome shotgun (WGS) entry which is preliminary data.</text>
</comment>
<protein>
    <recommendedName>
        <fullName evidence="5">Pseudouridine synthase</fullName>
        <ecNumber evidence="5">5.4.99.-</ecNumber>
    </recommendedName>
</protein>
<dbReference type="Pfam" id="PF00849">
    <property type="entry name" value="PseudoU_synth_2"/>
    <property type="match status" value="1"/>
</dbReference>
<feature type="domain" description="RNA-binding S4" evidence="6">
    <location>
        <begin position="21"/>
        <end position="88"/>
    </location>
</feature>
<evidence type="ECO:0000259" key="6">
    <source>
        <dbReference type="SMART" id="SM00363"/>
    </source>
</evidence>
<dbReference type="NCBIfam" id="TIGR00005">
    <property type="entry name" value="rluA_subfam"/>
    <property type="match status" value="1"/>
</dbReference>
<feature type="active site" evidence="3">
    <location>
        <position position="146"/>
    </location>
</feature>
<dbReference type="PANTHER" id="PTHR21600:SF44">
    <property type="entry name" value="RIBOSOMAL LARGE SUBUNIT PSEUDOURIDINE SYNTHASE D"/>
    <property type="match status" value="1"/>
</dbReference>
<dbReference type="InterPro" id="IPR020103">
    <property type="entry name" value="PsdUridine_synth_cat_dom_sf"/>
</dbReference>
<dbReference type="GO" id="GO:0000455">
    <property type="term" value="P:enzyme-directed rRNA pseudouridine synthesis"/>
    <property type="evidence" value="ECO:0007669"/>
    <property type="project" value="TreeGrafter"/>
</dbReference>
<dbReference type="Gene3D" id="3.30.2350.10">
    <property type="entry name" value="Pseudouridine synthase"/>
    <property type="match status" value="1"/>
</dbReference>
<gene>
    <name evidence="7" type="ORF">COX18_03820</name>
</gene>
<dbReference type="PROSITE" id="PS50889">
    <property type="entry name" value="S4"/>
    <property type="match status" value="1"/>
</dbReference>
<evidence type="ECO:0000256" key="3">
    <source>
        <dbReference type="PIRSR" id="PIRSR606225-1"/>
    </source>
</evidence>
<evidence type="ECO:0000256" key="5">
    <source>
        <dbReference type="RuleBase" id="RU362028"/>
    </source>
</evidence>
<dbReference type="PROSITE" id="PS01129">
    <property type="entry name" value="PSI_RLU"/>
    <property type="match status" value="1"/>
</dbReference>
<evidence type="ECO:0000256" key="4">
    <source>
        <dbReference type="PROSITE-ProRule" id="PRU00182"/>
    </source>
</evidence>
<keyword evidence="2 5" id="KW-0413">Isomerase</keyword>
<dbReference type="CDD" id="cd02869">
    <property type="entry name" value="PseudoU_synth_RluA_like"/>
    <property type="match status" value="1"/>
</dbReference>
<dbReference type="Proteomes" id="UP000231067">
    <property type="component" value="Unassembled WGS sequence"/>
</dbReference>
<dbReference type="SUPFAM" id="SSF55120">
    <property type="entry name" value="Pseudouridine synthase"/>
    <property type="match status" value="1"/>
</dbReference>
<dbReference type="SUPFAM" id="SSF55174">
    <property type="entry name" value="Alpha-L RNA-binding motif"/>
    <property type="match status" value="1"/>
</dbReference>
<dbReference type="InterPro" id="IPR002942">
    <property type="entry name" value="S4_RNA-bd"/>
</dbReference>
<evidence type="ECO:0000313" key="8">
    <source>
        <dbReference type="Proteomes" id="UP000231067"/>
    </source>
</evidence>
<evidence type="ECO:0000256" key="1">
    <source>
        <dbReference type="ARBA" id="ARBA00010876"/>
    </source>
</evidence>
<proteinExistence type="inferred from homology"/>
<dbReference type="InterPro" id="IPR006225">
    <property type="entry name" value="PsdUridine_synth_RluC/D"/>
</dbReference>